<reference evidence="2 3" key="1">
    <citation type="submission" date="2019-02" db="EMBL/GenBank/DDBJ databases">
        <title>Genome sequencing of the rare red list fungi Phlebia centrifuga.</title>
        <authorList>
            <person name="Buettner E."/>
            <person name="Kellner H."/>
        </authorList>
    </citation>
    <scope>NUCLEOTIDE SEQUENCE [LARGE SCALE GENOMIC DNA]</scope>
    <source>
        <strain evidence="2 3">DSM 108282</strain>
    </source>
</reference>
<evidence type="ECO:0000313" key="3">
    <source>
        <dbReference type="Proteomes" id="UP000309038"/>
    </source>
</evidence>
<sequence length="395" mass="42544">MAMAITDQQKSSSEDNLPSAKKVIRDSMLADREAATVERKRQEAAAVERQHIEAAVAAVKHVKVETTATVEEGPSNAEPEVISLLSAHQDSETDDGGKVVDSVITETALTKKKCVLRKTLLTKSAPRKAKRHVITVKGTKGKCMVLGSVTVVQPTGSKGCVEHTSDIQVGSEVLATAEPSSEGCVNEVPAVIEDAQLVEPSTSGHVTEAEQVKLPASTQPTQSEVPSIVGPVTEADKAEEVSGPHQAVAPSGGPVAEADKGEIPGSPSSASSAGNLTTIEYPPRTKLDLRVVVWSECKALIVIEKKKNVPTTFRFIDLKKTSELVGAKENLKLKIWSDNRAEWVSRSCDEVMTMGQGHFLLLARREEVDRIDRDQWLQEVQRLQNGLRALEVATE</sequence>
<feature type="region of interest" description="Disordered" evidence="1">
    <location>
        <begin position="235"/>
        <end position="278"/>
    </location>
</feature>
<accession>A0A4S4K9M8</accession>
<dbReference type="AlphaFoldDB" id="A0A4S4K9M8"/>
<comment type="caution">
    <text evidence="2">The sequence shown here is derived from an EMBL/GenBank/DDBJ whole genome shotgun (WGS) entry which is preliminary data.</text>
</comment>
<gene>
    <name evidence="2" type="ORF">EW026_g7421</name>
</gene>
<keyword evidence="3" id="KW-1185">Reference proteome</keyword>
<proteinExistence type="predicted"/>
<name>A0A4S4K9M8_9APHY</name>
<protein>
    <submittedName>
        <fullName evidence="2">Uncharacterized protein</fullName>
    </submittedName>
</protein>
<organism evidence="2 3">
    <name type="scientific">Hermanssonia centrifuga</name>
    <dbReference type="NCBI Taxonomy" id="98765"/>
    <lineage>
        <taxon>Eukaryota</taxon>
        <taxon>Fungi</taxon>
        <taxon>Dikarya</taxon>
        <taxon>Basidiomycota</taxon>
        <taxon>Agaricomycotina</taxon>
        <taxon>Agaricomycetes</taxon>
        <taxon>Polyporales</taxon>
        <taxon>Meruliaceae</taxon>
        <taxon>Hermanssonia</taxon>
    </lineage>
</organism>
<evidence type="ECO:0000313" key="2">
    <source>
        <dbReference type="EMBL" id="THG93937.1"/>
    </source>
</evidence>
<dbReference type="EMBL" id="SGPJ01000535">
    <property type="protein sequence ID" value="THG93937.1"/>
    <property type="molecule type" value="Genomic_DNA"/>
</dbReference>
<evidence type="ECO:0000256" key="1">
    <source>
        <dbReference type="SAM" id="MobiDB-lite"/>
    </source>
</evidence>
<feature type="compositionally biased region" description="Low complexity" evidence="1">
    <location>
        <begin position="264"/>
        <end position="274"/>
    </location>
</feature>
<feature type="compositionally biased region" description="Polar residues" evidence="1">
    <location>
        <begin position="1"/>
        <end position="16"/>
    </location>
</feature>
<dbReference type="Proteomes" id="UP000309038">
    <property type="component" value="Unassembled WGS sequence"/>
</dbReference>
<feature type="region of interest" description="Disordered" evidence="1">
    <location>
        <begin position="1"/>
        <end position="26"/>
    </location>
</feature>